<evidence type="ECO:0000313" key="4">
    <source>
        <dbReference type="EMBL" id="CAI8043525.1"/>
    </source>
</evidence>
<feature type="region of interest" description="Disordered" evidence="1">
    <location>
        <begin position="872"/>
        <end position="897"/>
    </location>
</feature>
<dbReference type="Pfam" id="PF01835">
    <property type="entry name" value="MG2"/>
    <property type="match status" value="1"/>
</dbReference>
<dbReference type="InterPro" id="IPR008930">
    <property type="entry name" value="Terpenoid_cyclase/PrenylTrfase"/>
</dbReference>
<dbReference type="Gene3D" id="1.50.10.20">
    <property type="match status" value="1"/>
</dbReference>
<evidence type="ECO:0000259" key="3">
    <source>
        <dbReference type="SMART" id="SM01360"/>
    </source>
</evidence>
<keyword evidence="5" id="KW-1185">Reference proteome</keyword>
<accession>A0AA35X9S1</accession>
<dbReference type="InterPro" id="IPR011625">
    <property type="entry name" value="A2M_N_BRD"/>
</dbReference>
<gene>
    <name evidence="4" type="ORF">GBAR_LOCUS24133</name>
</gene>
<dbReference type="CDD" id="cd02891">
    <property type="entry name" value="A2M_like"/>
    <property type="match status" value="1"/>
</dbReference>
<feature type="domain" description="Alpha-2-macroglobulin bait region" evidence="2">
    <location>
        <begin position="754"/>
        <end position="936"/>
    </location>
</feature>
<dbReference type="SMART" id="SM01419">
    <property type="entry name" value="Thiol-ester_cl"/>
    <property type="match status" value="1"/>
</dbReference>
<feature type="domain" description="Alpha-2-macroglobulin" evidence="3">
    <location>
        <begin position="1006"/>
        <end position="1094"/>
    </location>
</feature>
<dbReference type="PANTHER" id="PTHR40094:SF1">
    <property type="entry name" value="UBIQUITIN DOMAIN-CONTAINING PROTEIN"/>
    <property type="match status" value="1"/>
</dbReference>
<dbReference type="SMART" id="SM01360">
    <property type="entry name" value="A2M"/>
    <property type="match status" value="1"/>
</dbReference>
<proteinExistence type="predicted"/>
<dbReference type="SMART" id="SM01359">
    <property type="entry name" value="A2M_N_2"/>
    <property type="match status" value="1"/>
</dbReference>
<dbReference type="InterPro" id="IPR047565">
    <property type="entry name" value="Alpha-macroglob_thiol-ester_cl"/>
</dbReference>
<dbReference type="Pfam" id="PF07703">
    <property type="entry name" value="A2M_BRD"/>
    <property type="match status" value="1"/>
</dbReference>
<comment type="caution">
    <text evidence="4">The sequence shown here is derived from an EMBL/GenBank/DDBJ whole genome shotgun (WGS) entry which is preliminary data.</text>
</comment>
<dbReference type="InterPro" id="IPR001599">
    <property type="entry name" value="Macroglobln_a2"/>
</dbReference>
<dbReference type="GO" id="GO:0004866">
    <property type="term" value="F:endopeptidase inhibitor activity"/>
    <property type="evidence" value="ECO:0007669"/>
    <property type="project" value="InterPro"/>
</dbReference>
<dbReference type="Pfam" id="PF17962">
    <property type="entry name" value="bMG6"/>
    <property type="match status" value="1"/>
</dbReference>
<evidence type="ECO:0000259" key="2">
    <source>
        <dbReference type="SMART" id="SM01359"/>
    </source>
</evidence>
<evidence type="ECO:0000313" key="5">
    <source>
        <dbReference type="Proteomes" id="UP001174909"/>
    </source>
</evidence>
<dbReference type="SUPFAM" id="SSF48239">
    <property type="entry name" value="Terpenoid cyclases/Protein prenyltransferases"/>
    <property type="match status" value="1"/>
</dbReference>
<dbReference type="InterPro" id="IPR051802">
    <property type="entry name" value="YfhM-like"/>
</dbReference>
<evidence type="ECO:0000256" key="1">
    <source>
        <dbReference type="SAM" id="MobiDB-lite"/>
    </source>
</evidence>
<organism evidence="4 5">
    <name type="scientific">Geodia barretti</name>
    <name type="common">Barrett's horny sponge</name>
    <dbReference type="NCBI Taxonomy" id="519541"/>
    <lineage>
        <taxon>Eukaryota</taxon>
        <taxon>Metazoa</taxon>
        <taxon>Porifera</taxon>
        <taxon>Demospongiae</taxon>
        <taxon>Heteroscleromorpha</taxon>
        <taxon>Tetractinellida</taxon>
        <taxon>Astrophorina</taxon>
        <taxon>Geodiidae</taxon>
        <taxon>Geodia</taxon>
    </lineage>
</organism>
<protein>
    <submittedName>
        <fullName evidence="4">Alpha-2-macroglobulin</fullName>
    </submittedName>
</protein>
<sequence length="1650" mass="184136">MEFTSDDAREHAAGFGTIAFNYPVTIVDLKAHLSIELNDETEIPYQIETNTATARTVKFETTRIKRGSADREIKIKIEKGFKCTGGKIGLEKSSVTPVILRGRGTLGVTYSDVWESAGTPYISVSFSAPVLSDAIEPYIELTPAVAYQVTSDYRNVQIHGNFKRRTTYTLKIRHGLTARNDAVLKQDYMTRLKIPDIRPQLRFLGDGFFLARKGQLNLGLATINIKRVKLNIEKVFANNLIYVSKLERWSRWSSNLGKPIHTEELDIPAQLNEEVTTPISLEEYLSDEHVGIFKVVARNAEREWDSAHQWVLITDLGISAKRTGDRLYVWVRSLATGSPVPTARVKLISDNNQTLLEGTTNWAGYVEFTDVTEKTEDFTPFMITVAKRDDLAFIQLNRHEIATADFNIAGSAYLQKGYEAFLYTSRGVYRPGETVQLAGIVRGPKQVTPQPLPTRIEVLSPNGRIMRELRLQTNKSGACDVQIPIPDYALTGNYIAKMRIADRVVGRVQFQVEEFMPDRIKVAVTADKSTYKLGEELDIEVSAINLFGPPAVGRKVEASCELEAVPELDWEKPKLTQQGKAYYQFTIPETLKAPSLLNGTLTATVSEAGGRSVTASHRVVIHPYSHYVGIRRTTTGDVKINQPLRFDYIAVNNAMAVASERDLKLSLYKVHWNTILRQNSAGRYEYVSEPQTTEVETVALTSAETVQTVTLTPSDYGEYRVRLEDITSTATAELGFYVSGWGNIPVSMEHPTRLELTLNKSAYRPGQTAKLYIKAPFPGTLLLTVEREKVLSYRTIVMKNNTITLSIPVRYAYRPNVYLSATLTRAIPMEGAATDKKSLLPVRAFGVIPLKIDETRRRLSIEMSLNQTNDAGDMQKISLASPERNTESVETSQSEDSEVTVLPNSEVTIAFEVHGRRSWQKYDVCIAAVDEGILTLTDFKTPNPHDYFYRQRGLKTRSFDLYSGILPEIANVTDNSSTGGDAATARQAELRKRLSTGSIRRVKPISLWSGFVKTDGNGRGTVQFKIPQFNGTLRLMAVAFAGGDYGGTEAYLTVREPIVLTPTFPRFLAGGDKVRVPVTLFNDTGAEGEFTVELQASGDVRLLSASDVNPPETSPQAASEKPLQTLETENIVDKLSIDKRVDAGAEAQVFFDILVQDAIGEVNFNLSAHGNTQTTQLETKIPLRSVAPPITKTGHGVVRAGEPVDFIFPSNLIPDSSEFSLTLSPFPNIRFADSLRYLIRYPHGCLEQTTSQVFPLLYFSDLARSVEPMLAAEDSVDHYITSGITKIESMLKSDDRFAYWPGGTYVNPWSSIYASHFLVEARKAGYEVADRVYDAMLNGLKAQAKFSPNTEDENGAQEIRKKISLATYAAYVLAAAGHPDRGTMHYLKNRGLSGLSDYSHFQLAGAFALNGELETALSMLPVSVSPNFNKSTAQRETGGTLDSPIRAQAIMLDVLAEVNENHPSIPMLVQNLSEAASEGNRWATTQENAFAFLALGKILKKQMDRNYTGTLTLNDEHFADFDATETRYTDKAWDGTRVQLSVIGEGSCYYYWSAFGIQRDSFIEEYERELQVRRRYFNKDGEERTGTFRTRGTDHRRGFEIENPRLESRAGIPWLKAQDFKPDYIDIRDDRLIFFGMFPVTATRFVTENC</sequence>
<dbReference type="InterPro" id="IPR002890">
    <property type="entry name" value="MG2"/>
</dbReference>
<dbReference type="Gene3D" id="2.60.40.1930">
    <property type="match status" value="1"/>
</dbReference>
<dbReference type="Pfam" id="PF11974">
    <property type="entry name" value="bMG3"/>
    <property type="match status" value="1"/>
</dbReference>
<dbReference type="Pfam" id="PF00207">
    <property type="entry name" value="A2M"/>
    <property type="match status" value="1"/>
</dbReference>
<dbReference type="PANTHER" id="PTHR40094">
    <property type="entry name" value="ALPHA-2-MACROGLOBULIN HOMOLOG"/>
    <property type="match status" value="1"/>
</dbReference>
<reference evidence="4" key="1">
    <citation type="submission" date="2023-03" db="EMBL/GenBank/DDBJ databases">
        <authorList>
            <person name="Steffen K."/>
            <person name="Cardenas P."/>
        </authorList>
    </citation>
    <scope>NUCLEOTIDE SEQUENCE</scope>
</reference>
<dbReference type="EMBL" id="CASHTH010003333">
    <property type="protein sequence ID" value="CAI8043525.1"/>
    <property type="molecule type" value="Genomic_DNA"/>
</dbReference>
<dbReference type="InterPro" id="IPR021868">
    <property type="entry name" value="Alpha_2_Macroglob_MG3"/>
</dbReference>
<dbReference type="InterPro" id="IPR041462">
    <property type="entry name" value="Bact_A2M_MG6"/>
</dbReference>
<dbReference type="Proteomes" id="UP001174909">
    <property type="component" value="Unassembled WGS sequence"/>
</dbReference>
<name>A0AA35X9S1_GEOBA</name>